<keyword evidence="3" id="KW-1185">Reference proteome</keyword>
<sequence length="252" mass="27360">MVHEARRHLVLIHGGGVGPWMWRKQVEHFAGDFVVHTPTLPGHDPRASRDFTTNRDAAQSVADQVDLSSLQGDVAVVGFSIGGQVAIELAQLFPDRVDRLGVVSSLVAPMAGSSVLAIMSSWATPLASNERFARAQAKQLYIGDDDFDDYFAVSQALTHLTMMAMLTANFSFRPGDTLFSSPLPTLTFAGSREQKSLVRGMQHLAERMPAGSFELVEGVGHGIPLARPDAFNARLGEWLGERRGVNRAPIRG</sequence>
<dbReference type="InterPro" id="IPR000073">
    <property type="entry name" value="AB_hydrolase_1"/>
</dbReference>
<dbReference type="Pfam" id="PF12697">
    <property type="entry name" value="Abhydrolase_6"/>
    <property type="match status" value="1"/>
</dbReference>
<reference evidence="3" key="1">
    <citation type="submission" date="2018-04" db="EMBL/GenBank/DDBJ databases">
        <authorList>
            <person name="Liu S."/>
            <person name="Wang Z."/>
            <person name="Li J."/>
        </authorList>
    </citation>
    <scope>NUCLEOTIDE SEQUENCE [LARGE SCALE GENOMIC DNA]</scope>
    <source>
        <strain evidence="3">S1194</strain>
    </source>
</reference>
<proteinExistence type="predicted"/>
<dbReference type="PANTHER" id="PTHR43798">
    <property type="entry name" value="MONOACYLGLYCEROL LIPASE"/>
    <property type="match status" value="1"/>
</dbReference>
<dbReference type="Gene3D" id="3.40.50.1820">
    <property type="entry name" value="alpha/beta hydrolase"/>
    <property type="match status" value="1"/>
</dbReference>
<dbReference type="AlphaFoldDB" id="A0A2U1T2T3"/>
<gene>
    <name evidence="2" type="ORF">DF220_10165</name>
</gene>
<protein>
    <recommendedName>
        <fullName evidence="1">AB hydrolase-1 domain-containing protein</fullName>
    </recommendedName>
</protein>
<dbReference type="InterPro" id="IPR029058">
    <property type="entry name" value="AB_hydrolase_fold"/>
</dbReference>
<dbReference type="RefSeq" id="WP_108997922.1">
    <property type="nucleotide sequence ID" value="NZ_QEEX01000001.1"/>
</dbReference>
<dbReference type="SUPFAM" id="SSF53474">
    <property type="entry name" value="alpha/beta-Hydrolases"/>
    <property type="match status" value="1"/>
</dbReference>
<organism evidence="2 3">
    <name type="scientific">Homoserinimonas hongtaonis</name>
    <dbReference type="NCBI Taxonomy" id="2079791"/>
    <lineage>
        <taxon>Bacteria</taxon>
        <taxon>Bacillati</taxon>
        <taxon>Actinomycetota</taxon>
        <taxon>Actinomycetes</taxon>
        <taxon>Micrococcales</taxon>
        <taxon>Microbacteriaceae</taxon>
        <taxon>Homoserinimonas</taxon>
    </lineage>
</organism>
<evidence type="ECO:0000259" key="1">
    <source>
        <dbReference type="Pfam" id="PF12697"/>
    </source>
</evidence>
<evidence type="ECO:0000313" key="2">
    <source>
        <dbReference type="EMBL" id="PWB98150.1"/>
    </source>
</evidence>
<name>A0A2U1T2T3_9MICO</name>
<feature type="domain" description="AB hydrolase-1" evidence="1">
    <location>
        <begin position="9"/>
        <end position="233"/>
    </location>
</feature>
<dbReference type="InterPro" id="IPR050266">
    <property type="entry name" value="AB_hydrolase_sf"/>
</dbReference>
<dbReference type="GO" id="GO:0003824">
    <property type="term" value="F:catalytic activity"/>
    <property type="evidence" value="ECO:0007669"/>
    <property type="project" value="UniProtKB-ARBA"/>
</dbReference>
<evidence type="ECO:0000313" key="3">
    <source>
        <dbReference type="Proteomes" id="UP000244978"/>
    </source>
</evidence>
<dbReference type="EMBL" id="QEEX01000001">
    <property type="protein sequence ID" value="PWB98150.1"/>
    <property type="molecule type" value="Genomic_DNA"/>
</dbReference>
<comment type="caution">
    <text evidence="2">The sequence shown here is derived from an EMBL/GenBank/DDBJ whole genome shotgun (WGS) entry which is preliminary data.</text>
</comment>
<accession>A0A2U1T2T3</accession>
<dbReference type="Proteomes" id="UP000244978">
    <property type="component" value="Unassembled WGS sequence"/>
</dbReference>